<dbReference type="Pfam" id="PF07690">
    <property type="entry name" value="MFS_1"/>
    <property type="match status" value="1"/>
</dbReference>
<feature type="transmembrane region" description="Helical" evidence="6">
    <location>
        <begin position="17"/>
        <end position="36"/>
    </location>
</feature>
<dbReference type="InterPro" id="IPR036259">
    <property type="entry name" value="MFS_trans_sf"/>
</dbReference>
<dbReference type="Proteomes" id="UP000321570">
    <property type="component" value="Unassembled WGS sequence"/>
</dbReference>
<feature type="domain" description="Major facilitator superfamily (MFS) profile" evidence="7">
    <location>
        <begin position="1"/>
        <end position="152"/>
    </location>
</feature>
<keyword evidence="3 6" id="KW-0812">Transmembrane</keyword>
<dbReference type="EMBL" id="CABIJS010000122">
    <property type="protein sequence ID" value="VUZ43944.1"/>
    <property type="molecule type" value="Genomic_DNA"/>
</dbReference>
<gene>
    <name evidence="8" type="ORF">WMSIL1_LOCUS4388</name>
</gene>
<name>A0A564YBP9_HYMDI</name>
<comment type="subcellular location">
    <subcellularLocation>
        <location evidence="1">Membrane</location>
        <topology evidence="1">Multi-pass membrane protein</topology>
    </subcellularLocation>
</comment>
<dbReference type="SUPFAM" id="SSF103473">
    <property type="entry name" value="MFS general substrate transporter"/>
    <property type="match status" value="1"/>
</dbReference>
<feature type="transmembrane region" description="Helical" evidence="6">
    <location>
        <begin position="48"/>
        <end position="67"/>
    </location>
</feature>
<evidence type="ECO:0000256" key="5">
    <source>
        <dbReference type="ARBA" id="ARBA00023136"/>
    </source>
</evidence>
<dbReference type="GO" id="GO:0022857">
    <property type="term" value="F:transmembrane transporter activity"/>
    <property type="evidence" value="ECO:0007669"/>
    <property type="project" value="InterPro"/>
</dbReference>
<dbReference type="InterPro" id="IPR052983">
    <property type="entry name" value="MFS_Riboflavin_Transporter"/>
</dbReference>
<dbReference type="AlphaFoldDB" id="A0A564YBP9"/>
<evidence type="ECO:0000313" key="8">
    <source>
        <dbReference type="EMBL" id="VUZ43944.1"/>
    </source>
</evidence>
<dbReference type="PROSITE" id="PS50850">
    <property type="entry name" value="MFS"/>
    <property type="match status" value="1"/>
</dbReference>
<evidence type="ECO:0000256" key="4">
    <source>
        <dbReference type="ARBA" id="ARBA00022989"/>
    </source>
</evidence>
<evidence type="ECO:0000256" key="3">
    <source>
        <dbReference type="ARBA" id="ARBA00022692"/>
    </source>
</evidence>
<feature type="transmembrane region" description="Helical" evidence="6">
    <location>
        <begin position="73"/>
        <end position="92"/>
    </location>
</feature>
<evidence type="ECO:0000313" key="9">
    <source>
        <dbReference type="Proteomes" id="UP000321570"/>
    </source>
</evidence>
<feature type="transmembrane region" description="Helical" evidence="6">
    <location>
        <begin position="104"/>
        <end position="124"/>
    </location>
</feature>
<keyword evidence="5 6" id="KW-0472">Membrane</keyword>
<dbReference type="InterPro" id="IPR020846">
    <property type="entry name" value="MFS_dom"/>
</dbReference>
<dbReference type="PANTHER" id="PTHR43385:SF1">
    <property type="entry name" value="RIBOFLAVIN TRANSPORTER RIBJ"/>
    <property type="match status" value="1"/>
</dbReference>
<keyword evidence="4 6" id="KW-1133">Transmembrane helix</keyword>
<dbReference type="PANTHER" id="PTHR43385">
    <property type="entry name" value="RIBOFLAVIN TRANSPORTER RIBJ"/>
    <property type="match status" value="1"/>
</dbReference>
<accession>A0A564YBP9</accession>
<evidence type="ECO:0000259" key="7">
    <source>
        <dbReference type="PROSITE" id="PS50850"/>
    </source>
</evidence>
<evidence type="ECO:0000256" key="2">
    <source>
        <dbReference type="ARBA" id="ARBA00022448"/>
    </source>
</evidence>
<sequence length="152" mass="15965">MNSYLKPYMNITSGQTVWFHAVVISGQAIGMPLGGLLEGKIGYRLVEVIGSILTSGGVMLSSLTVYYGLGPFIVTYAVMFGIGMGIPYSVLFSLAADWFPKHRAAVIGIILGGLEMVALLFIPFQTELPGCLAGVSGPGICKMTTWLSGPGG</sequence>
<dbReference type="Gene3D" id="1.20.1250.20">
    <property type="entry name" value="MFS general substrate transporter like domains"/>
    <property type="match status" value="1"/>
</dbReference>
<reference evidence="8 9" key="1">
    <citation type="submission" date="2019-07" db="EMBL/GenBank/DDBJ databases">
        <authorList>
            <person name="Jastrzebski P J."/>
            <person name="Paukszto L."/>
            <person name="Jastrzebski P J."/>
        </authorList>
    </citation>
    <scope>NUCLEOTIDE SEQUENCE [LARGE SCALE GENOMIC DNA]</scope>
    <source>
        <strain evidence="8 9">WMS-il1</strain>
    </source>
</reference>
<evidence type="ECO:0000256" key="1">
    <source>
        <dbReference type="ARBA" id="ARBA00004141"/>
    </source>
</evidence>
<dbReference type="InterPro" id="IPR011701">
    <property type="entry name" value="MFS"/>
</dbReference>
<keyword evidence="9" id="KW-1185">Reference proteome</keyword>
<proteinExistence type="predicted"/>
<keyword evidence="2" id="KW-0813">Transport</keyword>
<dbReference type="GO" id="GO:0016020">
    <property type="term" value="C:membrane"/>
    <property type="evidence" value="ECO:0007669"/>
    <property type="project" value="UniProtKB-SubCell"/>
</dbReference>
<protein>
    <recommendedName>
        <fullName evidence="7">Major facilitator superfamily (MFS) profile domain-containing protein</fullName>
    </recommendedName>
</protein>
<evidence type="ECO:0000256" key="6">
    <source>
        <dbReference type="SAM" id="Phobius"/>
    </source>
</evidence>
<organism evidence="8 9">
    <name type="scientific">Hymenolepis diminuta</name>
    <name type="common">Rat tapeworm</name>
    <dbReference type="NCBI Taxonomy" id="6216"/>
    <lineage>
        <taxon>Eukaryota</taxon>
        <taxon>Metazoa</taxon>
        <taxon>Spiralia</taxon>
        <taxon>Lophotrochozoa</taxon>
        <taxon>Platyhelminthes</taxon>
        <taxon>Cestoda</taxon>
        <taxon>Eucestoda</taxon>
        <taxon>Cyclophyllidea</taxon>
        <taxon>Hymenolepididae</taxon>
        <taxon>Hymenolepis</taxon>
    </lineage>
</organism>